<dbReference type="AlphaFoldDB" id="A0A915DNB7"/>
<keyword evidence="2" id="KW-0732">Signal</keyword>
<evidence type="ECO:0000256" key="1">
    <source>
        <dbReference type="SAM" id="Phobius"/>
    </source>
</evidence>
<proteinExistence type="predicted"/>
<feature type="transmembrane region" description="Helical" evidence="1">
    <location>
        <begin position="59"/>
        <end position="77"/>
    </location>
</feature>
<protein>
    <submittedName>
        <fullName evidence="4">Uncharacterized protein</fullName>
    </submittedName>
</protein>
<keyword evidence="1" id="KW-1133">Transmembrane helix</keyword>
<dbReference type="Proteomes" id="UP000887574">
    <property type="component" value="Unplaced"/>
</dbReference>
<feature type="signal peptide" evidence="2">
    <location>
        <begin position="1"/>
        <end position="26"/>
    </location>
</feature>
<dbReference type="WBParaSite" id="jg21805">
    <property type="protein sequence ID" value="jg21805"/>
    <property type="gene ID" value="jg21805"/>
</dbReference>
<evidence type="ECO:0000313" key="3">
    <source>
        <dbReference type="Proteomes" id="UP000887574"/>
    </source>
</evidence>
<sequence>MIPAKSLIQLLLIAQLLIAALTAVQAKDSYVADGGFMQPGANYVQHLDGNKRMLRSRRGVLKGALIGAVAGGAIAAISKHRGK</sequence>
<accession>A0A915DNB7</accession>
<organism evidence="3 4">
    <name type="scientific">Ditylenchus dipsaci</name>
    <dbReference type="NCBI Taxonomy" id="166011"/>
    <lineage>
        <taxon>Eukaryota</taxon>
        <taxon>Metazoa</taxon>
        <taxon>Ecdysozoa</taxon>
        <taxon>Nematoda</taxon>
        <taxon>Chromadorea</taxon>
        <taxon>Rhabditida</taxon>
        <taxon>Tylenchina</taxon>
        <taxon>Tylenchomorpha</taxon>
        <taxon>Sphaerularioidea</taxon>
        <taxon>Anguinidae</taxon>
        <taxon>Anguininae</taxon>
        <taxon>Ditylenchus</taxon>
    </lineage>
</organism>
<dbReference type="NCBIfam" id="TIGR01409">
    <property type="entry name" value="TAT_signal_seq"/>
    <property type="match status" value="1"/>
</dbReference>
<dbReference type="InterPro" id="IPR019546">
    <property type="entry name" value="TAT_signal_bac_arc"/>
</dbReference>
<name>A0A915DNB7_9BILA</name>
<reference evidence="4" key="1">
    <citation type="submission" date="2022-11" db="UniProtKB">
        <authorList>
            <consortium name="WormBaseParasite"/>
        </authorList>
    </citation>
    <scope>IDENTIFICATION</scope>
</reference>
<keyword evidence="1" id="KW-0812">Transmembrane</keyword>
<evidence type="ECO:0000256" key="2">
    <source>
        <dbReference type="SAM" id="SignalP"/>
    </source>
</evidence>
<feature type="chain" id="PRO_5036975569" evidence="2">
    <location>
        <begin position="27"/>
        <end position="83"/>
    </location>
</feature>
<keyword evidence="1" id="KW-0472">Membrane</keyword>
<keyword evidence="3" id="KW-1185">Reference proteome</keyword>
<evidence type="ECO:0000313" key="4">
    <source>
        <dbReference type="WBParaSite" id="jg21805"/>
    </source>
</evidence>